<organism evidence="10 11">
    <name type="scientific">Propionispira arboris</name>
    <dbReference type="NCBI Taxonomy" id="84035"/>
    <lineage>
        <taxon>Bacteria</taxon>
        <taxon>Bacillati</taxon>
        <taxon>Bacillota</taxon>
        <taxon>Negativicutes</taxon>
        <taxon>Selenomonadales</taxon>
        <taxon>Selenomonadaceae</taxon>
        <taxon>Propionispira</taxon>
    </lineage>
</organism>
<feature type="domain" description="Radical SAM core" evidence="9">
    <location>
        <begin position="196"/>
        <end position="419"/>
    </location>
</feature>
<dbReference type="SUPFAM" id="SSF102114">
    <property type="entry name" value="Radical SAM enzymes"/>
    <property type="match status" value="1"/>
</dbReference>
<gene>
    <name evidence="10" type="ORF">SAMN05660742_12146</name>
</gene>
<evidence type="ECO:0000256" key="1">
    <source>
        <dbReference type="ARBA" id="ARBA00001966"/>
    </source>
</evidence>
<keyword evidence="6" id="KW-0408">Iron</keyword>
<evidence type="ECO:0000256" key="2">
    <source>
        <dbReference type="ARBA" id="ARBA00022603"/>
    </source>
</evidence>
<dbReference type="PROSITE" id="PS51918">
    <property type="entry name" value="RADICAL_SAM"/>
    <property type="match status" value="1"/>
</dbReference>
<evidence type="ECO:0000256" key="6">
    <source>
        <dbReference type="ARBA" id="ARBA00023004"/>
    </source>
</evidence>
<accession>A0A1H7CEK9</accession>
<comment type="cofactor">
    <cofactor evidence="1">
        <name>[4Fe-4S] cluster</name>
        <dbReference type="ChEBI" id="CHEBI:49883"/>
    </cofactor>
</comment>
<dbReference type="GO" id="GO:0031419">
    <property type="term" value="F:cobalamin binding"/>
    <property type="evidence" value="ECO:0007669"/>
    <property type="project" value="InterPro"/>
</dbReference>
<dbReference type="SFLD" id="SFLDG01082">
    <property type="entry name" value="B12-binding_domain_containing"/>
    <property type="match status" value="1"/>
</dbReference>
<dbReference type="InterPro" id="IPR034466">
    <property type="entry name" value="Methyltransferase_Class_B"/>
</dbReference>
<dbReference type="CDD" id="cd02068">
    <property type="entry name" value="radical_SAM_B12_BD"/>
    <property type="match status" value="1"/>
</dbReference>
<evidence type="ECO:0000313" key="11">
    <source>
        <dbReference type="Proteomes" id="UP000199662"/>
    </source>
</evidence>
<keyword evidence="3" id="KW-0808">Transferase</keyword>
<evidence type="ECO:0000256" key="7">
    <source>
        <dbReference type="ARBA" id="ARBA00023014"/>
    </source>
</evidence>
<feature type="domain" description="B12-binding" evidence="8">
    <location>
        <begin position="1"/>
        <end position="138"/>
    </location>
</feature>
<reference evidence="10 11" key="1">
    <citation type="submission" date="2016-10" db="EMBL/GenBank/DDBJ databases">
        <authorList>
            <person name="de Groot N.N."/>
        </authorList>
    </citation>
    <scope>NUCLEOTIDE SEQUENCE [LARGE SCALE GENOMIC DNA]</scope>
    <source>
        <strain evidence="10 11">DSM 2179</strain>
    </source>
</reference>
<keyword evidence="5" id="KW-0479">Metal-binding</keyword>
<dbReference type="GO" id="GO:0051539">
    <property type="term" value="F:4 iron, 4 sulfur cluster binding"/>
    <property type="evidence" value="ECO:0007669"/>
    <property type="project" value="UniProtKB-KW"/>
</dbReference>
<evidence type="ECO:0000256" key="4">
    <source>
        <dbReference type="ARBA" id="ARBA00022691"/>
    </source>
</evidence>
<keyword evidence="7" id="KW-0411">Iron-sulfur</keyword>
<dbReference type="GO" id="GO:0046872">
    <property type="term" value="F:metal ion binding"/>
    <property type="evidence" value="ECO:0007669"/>
    <property type="project" value="UniProtKB-KW"/>
</dbReference>
<dbReference type="Gene3D" id="3.80.30.20">
    <property type="entry name" value="tm_1862 like domain"/>
    <property type="match status" value="1"/>
</dbReference>
<dbReference type="InterPro" id="IPR058240">
    <property type="entry name" value="rSAM_sf"/>
</dbReference>
<dbReference type="PROSITE" id="PS51332">
    <property type="entry name" value="B12_BINDING"/>
    <property type="match status" value="1"/>
</dbReference>
<proteinExistence type="predicted"/>
<dbReference type="InterPro" id="IPR023404">
    <property type="entry name" value="rSAM_horseshoe"/>
</dbReference>
<dbReference type="InterPro" id="IPR006158">
    <property type="entry name" value="Cobalamin-bd"/>
</dbReference>
<dbReference type="SFLD" id="SFLDG01123">
    <property type="entry name" value="methyltransferase_(Class_B)"/>
    <property type="match status" value="1"/>
</dbReference>
<keyword evidence="4" id="KW-0949">S-adenosyl-L-methionine</keyword>
<dbReference type="SMART" id="SM00729">
    <property type="entry name" value="Elp3"/>
    <property type="match status" value="1"/>
</dbReference>
<dbReference type="PANTHER" id="PTHR43409">
    <property type="entry name" value="ANAEROBIC MAGNESIUM-PROTOPORPHYRIN IX MONOMETHYL ESTER CYCLASE-RELATED"/>
    <property type="match status" value="1"/>
</dbReference>
<dbReference type="InterPro" id="IPR007197">
    <property type="entry name" value="rSAM"/>
</dbReference>
<evidence type="ECO:0000259" key="8">
    <source>
        <dbReference type="PROSITE" id="PS51332"/>
    </source>
</evidence>
<dbReference type="EMBL" id="FNZK01000021">
    <property type="protein sequence ID" value="SEJ87896.1"/>
    <property type="molecule type" value="Genomic_DNA"/>
</dbReference>
<dbReference type="Pfam" id="PF04055">
    <property type="entry name" value="Radical_SAM"/>
    <property type="match status" value="1"/>
</dbReference>
<dbReference type="Pfam" id="PF02310">
    <property type="entry name" value="B12-binding"/>
    <property type="match status" value="1"/>
</dbReference>
<evidence type="ECO:0000259" key="9">
    <source>
        <dbReference type="PROSITE" id="PS51918"/>
    </source>
</evidence>
<name>A0A1H7CEK9_9FIRM</name>
<dbReference type="SFLD" id="SFLDS00029">
    <property type="entry name" value="Radical_SAM"/>
    <property type="match status" value="1"/>
</dbReference>
<dbReference type="Proteomes" id="UP000199662">
    <property type="component" value="Unassembled WGS sequence"/>
</dbReference>
<dbReference type="InterPro" id="IPR051198">
    <property type="entry name" value="BchE-like"/>
</dbReference>
<protein>
    <submittedName>
        <fullName evidence="10">Radical SAM superfamily enzyme YgiQ, UPF0313 family</fullName>
    </submittedName>
</protein>
<sequence length="463" mass="52637">MNILLINIALRPESKVKLFPIGIGYIATAMKNAGFEFDFIDLDANRYSDKEVERLIQKKTYDVACMGCIVTGYSKVKNLAEMVRKYHKNAYIIVGNSVATSIYNILLSKTEADIAVMGEGDITIVDLLKTIDCGGDLKTVKGICYTKKNNIYCNPCREPIENISSLPHIDFSPFNIEEYIANAKEQISEDGININRNELRALPVNTARGCVANCTFCYHNFRGYNYRYRSMESILTEIREMITKYNLNYILFGDELTLFSRKRAEDFADAILESGLKFFWNVTCRADCFIKDSDLNILKKMKAAGCVSASFSLESSNAEILKAMNKHILVEDFSRTAELFHKAGITPSTSLVIGYPQETLLTIRDTFKCCAENRIYPSAGYLLPQPGSVMYEYAKEKNFIVDEEDYLLAMGDRQDLRLNMTNLSDQEMEEEVLAGLKYCNELLDIGLDQDHLIKTQYYRKAKK</sequence>
<dbReference type="GO" id="GO:0003824">
    <property type="term" value="F:catalytic activity"/>
    <property type="evidence" value="ECO:0007669"/>
    <property type="project" value="InterPro"/>
</dbReference>
<dbReference type="GO" id="GO:0005829">
    <property type="term" value="C:cytosol"/>
    <property type="evidence" value="ECO:0007669"/>
    <property type="project" value="TreeGrafter"/>
</dbReference>
<dbReference type="Gene3D" id="3.40.50.280">
    <property type="entry name" value="Cobalamin-binding domain"/>
    <property type="match status" value="1"/>
</dbReference>
<dbReference type="AlphaFoldDB" id="A0A1H7CEK9"/>
<evidence type="ECO:0000256" key="5">
    <source>
        <dbReference type="ARBA" id="ARBA00022723"/>
    </source>
</evidence>
<dbReference type="PANTHER" id="PTHR43409:SF7">
    <property type="entry name" value="BLL1977 PROTEIN"/>
    <property type="match status" value="1"/>
</dbReference>
<dbReference type="InterPro" id="IPR006638">
    <property type="entry name" value="Elp3/MiaA/NifB-like_rSAM"/>
</dbReference>
<keyword evidence="11" id="KW-1185">Reference proteome</keyword>
<dbReference type="CDD" id="cd01335">
    <property type="entry name" value="Radical_SAM"/>
    <property type="match status" value="1"/>
</dbReference>
<evidence type="ECO:0000313" key="10">
    <source>
        <dbReference type="EMBL" id="SEJ87896.1"/>
    </source>
</evidence>
<evidence type="ECO:0000256" key="3">
    <source>
        <dbReference type="ARBA" id="ARBA00022679"/>
    </source>
</evidence>
<dbReference type="RefSeq" id="WP_091834582.1">
    <property type="nucleotide sequence ID" value="NZ_FNZK01000021.1"/>
</dbReference>
<dbReference type="STRING" id="84035.SAMN05660742_12146"/>
<keyword evidence="2" id="KW-0489">Methyltransferase</keyword>